<proteinExistence type="predicted"/>
<dbReference type="GeneID" id="40322529"/>
<evidence type="ECO:0000313" key="2">
    <source>
        <dbReference type="EMBL" id="RNF00029.1"/>
    </source>
</evidence>
<keyword evidence="3" id="KW-1185">Reference proteome</keyword>
<feature type="domain" description="Retrotransposon hot spot protein,C-terminal" evidence="1">
    <location>
        <begin position="20"/>
        <end position="102"/>
    </location>
</feature>
<dbReference type="Pfam" id="PF07999">
    <property type="entry name" value="RHSP"/>
    <property type="match status" value="1"/>
</dbReference>
<dbReference type="AlphaFoldDB" id="A0A422N3G7"/>
<organism evidence="2 3">
    <name type="scientific">Trypanosoma conorhini</name>
    <dbReference type="NCBI Taxonomy" id="83891"/>
    <lineage>
        <taxon>Eukaryota</taxon>
        <taxon>Discoba</taxon>
        <taxon>Euglenozoa</taxon>
        <taxon>Kinetoplastea</taxon>
        <taxon>Metakinetoplastina</taxon>
        <taxon>Trypanosomatida</taxon>
        <taxon>Trypanosomatidae</taxon>
        <taxon>Trypanosoma</taxon>
    </lineage>
</organism>
<dbReference type="RefSeq" id="XP_029224158.1">
    <property type="nucleotide sequence ID" value="XM_029375749.1"/>
</dbReference>
<protein>
    <recommendedName>
        <fullName evidence="1">Retrotransposon hot spot protein,C-terminal domain-containing protein</fullName>
    </recommendedName>
</protein>
<sequence>MDQWHCNLLNESSRPRPFLVLGAGGSGRWMNVGFYILYQLLHWRAEKPGLVVYCLGRELACVFGKEEKKVTEHEGEFKIRRRLREPSCYWGIGFVIYDASEEGEPQRR</sequence>
<accession>A0A422N3G7</accession>
<dbReference type="EMBL" id="MKKU01000913">
    <property type="protein sequence ID" value="RNF00029.1"/>
    <property type="molecule type" value="Genomic_DNA"/>
</dbReference>
<reference evidence="2 3" key="1">
    <citation type="journal article" date="2018" name="BMC Genomics">
        <title>Genomic comparison of Trypanosoma conorhini and Trypanosoma rangeli to Trypanosoma cruzi strains of high and low virulence.</title>
        <authorList>
            <person name="Bradwell K.R."/>
            <person name="Koparde V.N."/>
            <person name="Matveyev A.V."/>
            <person name="Serrano M.G."/>
            <person name="Alves J.M."/>
            <person name="Parikh H."/>
            <person name="Huang B."/>
            <person name="Lee V."/>
            <person name="Espinosa-Alvarez O."/>
            <person name="Ortiz P.A."/>
            <person name="Costa-Martins A.G."/>
            <person name="Teixeira M.M."/>
            <person name="Buck G.A."/>
        </authorList>
    </citation>
    <scope>NUCLEOTIDE SEQUENCE [LARGE SCALE GENOMIC DNA]</scope>
    <source>
        <strain evidence="2 3">025E</strain>
    </source>
</reference>
<name>A0A422N3G7_9TRYP</name>
<evidence type="ECO:0000313" key="3">
    <source>
        <dbReference type="Proteomes" id="UP000284403"/>
    </source>
</evidence>
<dbReference type="Proteomes" id="UP000284403">
    <property type="component" value="Unassembled WGS sequence"/>
</dbReference>
<evidence type="ECO:0000259" key="1">
    <source>
        <dbReference type="Pfam" id="PF07999"/>
    </source>
</evidence>
<comment type="caution">
    <text evidence="2">The sequence shown here is derived from an EMBL/GenBank/DDBJ whole genome shotgun (WGS) entry which is preliminary data.</text>
</comment>
<dbReference type="InterPro" id="IPR046836">
    <property type="entry name" value="RHS_C"/>
</dbReference>
<gene>
    <name evidence="2" type="ORF">Tco025E_08918</name>
</gene>